<feature type="non-terminal residue" evidence="2">
    <location>
        <position position="89"/>
    </location>
</feature>
<evidence type="ECO:0000256" key="1">
    <source>
        <dbReference type="SAM" id="Phobius"/>
    </source>
</evidence>
<reference evidence="2 3" key="1">
    <citation type="journal article" date="2015" name="Nature">
        <title>rRNA introns, odd ribosomes, and small enigmatic genomes across a large radiation of phyla.</title>
        <authorList>
            <person name="Brown C.T."/>
            <person name="Hug L.A."/>
            <person name="Thomas B.C."/>
            <person name="Sharon I."/>
            <person name="Castelle C.J."/>
            <person name="Singh A."/>
            <person name="Wilkins M.J."/>
            <person name="Williams K.H."/>
            <person name="Banfield J.F."/>
        </authorList>
    </citation>
    <scope>NUCLEOTIDE SEQUENCE [LARGE SCALE GENOMIC DNA]</scope>
</reference>
<name>A0A0G0FK82_9BACT</name>
<gene>
    <name evidence="2" type="ORF">UR91_C0033G0001</name>
</gene>
<feature type="transmembrane region" description="Helical" evidence="1">
    <location>
        <begin position="67"/>
        <end position="87"/>
    </location>
</feature>
<sequence>MDLFSTKIVYGAQSLNQFIANVDREIINPLILFLFALALVYFLYGLFEFIANGANDEKKTTGKSHMLWGVVGLTIMMGVWFILGVIMST</sequence>
<dbReference type="Pfam" id="PF18895">
    <property type="entry name" value="T4SS_pilin"/>
    <property type="match status" value="1"/>
</dbReference>
<feature type="transmembrane region" description="Helical" evidence="1">
    <location>
        <begin position="26"/>
        <end position="47"/>
    </location>
</feature>
<proteinExistence type="predicted"/>
<keyword evidence="1" id="KW-0472">Membrane</keyword>
<comment type="caution">
    <text evidence="2">The sequence shown here is derived from an EMBL/GenBank/DDBJ whole genome shotgun (WGS) entry which is preliminary data.</text>
</comment>
<dbReference type="AlphaFoldDB" id="A0A0G0FK82"/>
<keyword evidence="1" id="KW-0812">Transmembrane</keyword>
<evidence type="ECO:0000313" key="2">
    <source>
        <dbReference type="EMBL" id="KKP87890.1"/>
    </source>
</evidence>
<organism evidence="2 3">
    <name type="scientific">Candidatus Nomurabacteria bacterium GW2011_GWC2_35_8</name>
    <dbReference type="NCBI Taxonomy" id="1618752"/>
    <lineage>
        <taxon>Bacteria</taxon>
        <taxon>Candidatus Nomuraibacteriota</taxon>
    </lineage>
</organism>
<dbReference type="EMBL" id="LBQZ01000033">
    <property type="protein sequence ID" value="KKP87890.1"/>
    <property type="molecule type" value="Genomic_DNA"/>
</dbReference>
<dbReference type="Proteomes" id="UP000034798">
    <property type="component" value="Unassembled WGS sequence"/>
</dbReference>
<keyword evidence="1" id="KW-1133">Transmembrane helix</keyword>
<dbReference type="InterPro" id="IPR043993">
    <property type="entry name" value="T4SS_pilin"/>
</dbReference>
<accession>A0A0G0FK82</accession>
<evidence type="ECO:0000313" key="3">
    <source>
        <dbReference type="Proteomes" id="UP000034798"/>
    </source>
</evidence>
<protein>
    <submittedName>
        <fullName evidence="2">Uncharacterized protein</fullName>
    </submittedName>
</protein>